<proteinExistence type="predicted"/>
<dbReference type="AlphaFoldDB" id="C7RUZ4"/>
<reference evidence="2" key="2">
    <citation type="submission" date="2009-09" db="EMBL/GenBank/DDBJ databases">
        <title>Complete sequence of chromosome of Candidatus Accumulibacter phosphatis clade IIA str. UW-1.</title>
        <authorList>
            <consortium name="US DOE Joint Genome Institute"/>
            <person name="Martin H.G."/>
            <person name="Ivanova N."/>
            <person name="Kunin V."/>
            <person name="Warnecke F."/>
            <person name="Barry K."/>
            <person name="He S."/>
            <person name="Salamov A."/>
            <person name="Szeto E."/>
            <person name="Dalin E."/>
            <person name="Pangilinan J.L."/>
            <person name="Lapidus A."/>
            <person name="Lowry S."/>
            <person name="Kyrpides N.C."/>
            <person name="McMahon K.D."/>
            <person name="Hugenholtz P."/>
        </authorList>
    </citation>
    <scope>NUCLEOTIDE SEQUENCE [LARGE SCALE GENOMIC DNA]</scope>
    <source>
        <strain evidence="2">UW-1</strain>
    </source>
</reference>
<dbReference type="OrthoDB" id="8546611at2"/>
<accession>C7RUZ4</accession>
<gene>
    <name evidence="2" type="ordered locus">CAP2UW1_3117</name>
</gene>
<protein>
    <recommendedName>
        <fullName evidence="1">Transposase IS4-like domain-containing protein</fullName>
    </recommendedName>
</protein>
<name>C7RUZ4_ACCRE</name>
<feature type="domain" description="Transposase IS4-like" evidence="1">
    <location>
        <begin position="6"/>
        <end position="59"/>
    </location>
</feature>
<evidence type="ECO:0000313" key="2">
    <source>
        <dbReference type="EMBL" id="ACV36389.1"/>
    </source>
</evidence>
<dbReference type="Pfam" id="PF01609">
    <property type="entry name" value="DDE_Tnp_1"/>
    <property type="match status" value="1"/>
</dbReference>
<evidence type="ECO:0000259" key="1">
    <source>
        <dbReference type="Pfam" id="PF01609"/>
    </source>
</evidence>
<dbReference type="GO" id="GO:0004803">
    <property type="term" value="F:transposase activity"/>
    <property type="evidence" value="ECO:0007669"/>
    <property type="project" value="InterPro"/>
</dbReference>
<dbReference type="KEGG" id="app:CAP2UW1_3117"/>
<dbReference type="GO" id="GO:0006313">
    <property type="term" value="P:DNA transposition"/>
    <property type="evidence" value="ECO:0007669"/>
    <property type="project" value="InterPro"/>
</dbReference>
<reference evidence="2" key="1">
    <citation type="submission" date="2009-08" db="EMBL/GenBank/DDBJ databases">
        <authorList>
            <consortium name="US DOE Joint Genome Institute"/>
            <person name="Lucas S."/>
            <person name="Copeland A."/>
            <person name="Lapidus A."/>
            <person name="Glavina del Rio T."/>
            <person name="Dalin E."/>
            <person name="Tice H."/>
            <person name="Bruce D."/>
            <person name="Barry K."/>
            <person name="Pitluck S."/>
            <person name="Lowry S."/>
            <person name="Larimer F."/>
            <person name="Land M."/>
            <person name="Hauser L."/>
            <person name="Kyrpides N."/>
            <person name="Ivanova N."/>
            <person name="McMahon K.D."/>
            <person name="Hugenholtz P."/>
        </authorList>
    </citation>
    <scope>NUCLEOTIDE SEQUENCE</scope>
    <source>
        <strain evidence="2">UW-1</strain>
    </source>
</reference>
<organism evidence="2">
    <name type="scientific">Accumulibacter regalis</name>
    <dbReference type="NCBI Taxonomy" id="522306"/>
    <lineage>
        <taxon>Bacteria</taxon>
        <taxon>Pseudomonadati</taxon>
        <taxon>Pseudomonadota</taxon>
        <taxon>Betaproteobacteria</taxon>
        <taxon>Candidatus Accumulibacter</taxon>
    </lineage>
</organism>
<dbReference type="InterPro" id="IPR002559">
    <property type="entry name" value="Transposase_11"/>
</dbReference>
<sequence>MAGLPLVLGVEVHAGNAHSSKHGQPGLLKILDALPWAKKPKLVRGDNGYGTDGLMSALEEL</sequence>
<dbReference type="GO" id="GO:0003677">
    <property type="term" value="F:DNA binding"/>
    <property type="evidence" value="ECO:0007669"/>
    <property type="project" value="InterPro"/>
</dbReference>
<dbReference type="HOGENOM" id="CLU_2911777_0_0_4"/>
<dbReference type="STRING" id="522306.CAP2UW1_3117"/>
<dbReference type="EMBL" id="CP001715">
    <property type="protein sequence ID" value="ACV36389.1"/>
    <property type="molecule type" value="Genomic_DNA"/>
</dbReference>